<proteinExistence type="predicted"/>
<dbReference type="AlphaFoldDB" id="A0ABD0U8I5"/>
<feature type="region of interest" description="Disordered" evidence="1">
    <location>
        <begin position="544"/>
        <end position="582"/>
    </location>
</feature>
<comment type="caution">
    <text evidence="2">The sequence shown here is derived from an EMBL/GenBank/DDBJ whole genome shotgun (WGS) entry which is preliminary data.</text>
</comment>
<feature type="region of interest" description="Disordered" evidence="1">
    <location>
        <begin position="275"/>
        <end position="323"/>
    </location>
</feature>
<dbReference type="Proteomes" id="UP001552299">
    <property type="component" value="Unassembled WGS sequence"/>
</dbReference>
<keyword evidence="3" id="KW-1185">Reference proteome</keyword>
<gene>
    <name evidence="2" type="ORF">M5K25_023575</name>
</gene>
<evidence type="ECO:0000313" key="2">
    <source>
        <dbReference type="EMBL" id="KAL0909053.1"/>
    </source>
</evidence>
<sequence length="622" mass="71094">MHVIATPVWFDPDALTAFHVGSSLLVARFVMFEQFLQKKRTRFRFEFSVQYAWEYVCSIPPEDTQETSSSSINSSGRYAQAYVGRRSFDSFDFHNRRTSTLRHTRDLVDSSNRPYVDARTAFQVEPSLLDARFVMFGRFLQKETYETSIRVFRPIRMGVRSLDSSRRYARDLFSLDQLFRSRSTLPIDTHRRVFVVSDIISIHEMDALSLRFRVKHFRTVSGNNGGFPKGLDSRELLLESLDSRQEALDSNKPSSELQCGWLKFLDRLQATSRNLDSTKKIQEREKPERNGMGKGWPRAWEMEGGSAEGVGGEEGRKSQKERKISIQVEGTGYTEKMQKESQCMNYNAQIDACQRKVKDIPGTMLTQAASFSLTILSASFLPAYQKDNIRKNLPNHATFHSYRAWPTTPSLSSIASSSHCTHTIQRRKSPSRGPFPCMADQERDHGFMFDLHGRVDVLRSTFFDINPEIDDTIDDYVDRILFTFTSAIEEHQVSGQWRVIGHPPTSSSPATLPLGNAVSVLLLVVASLRDTALGLDAPRSVRERCESPEAQHPECTNERGSSAVKYGGARSSTNRRRSSRKRAEEIPDYYHVPLLESRVVYIFLQFIRHLHFDKTSQRASLF</sequence>
<feature type="compositionally biased region" description="Basic and acidic residues" evidence="1">
    <location>
        <begin position="544"/>
        <end position="557"/>
    </location>
</feature>
<name>A0ABD0U8I5_DENTH</name>
<dbReference type="EMBL" id="JANQDX010000017">
    <property type="protein sequence ID" value="KAL0909053.1"/>
    <property type="molecule type" value="Genomic_DNA"/>
</dbReference>
<feature type="compositionally biased region" description="Basic and acidic residues" evidence="1">
    <location>
        <begin position="313"/>
        <end position="323"/>
    </location>
</feature>
<reference evidence="2 3" key="1">
    <citation type="journal article" date="2024" name="Plant Biotechnol. J.">
        <title>Dendrobium thyrsiflorum genome and its molecular insights into genes involved in important horticultural traits.</title>
        <authorList>
            <person name="Chen B."/>
            <person name="Wang J.Y."/>
            <person name="Zheng P.J."/>
            <person name="Li K.L."/>
            <person name="Liang Y.M."/>
            <person name="Chen X.F."/>
            <person name="Zhang C."/>
            <person name="Zhao X."/>
            <person name="He X."/>
            <person name="Zhang G.Q."/>
            <person name="Liu Z.J."/>
            <person name="Xu Q."/>
        </authorList>
    </citation>
    <scope>NUCLEOTIDE SEQUENCE [LARGE SCALE GENOMIC DNA]</scope>
    <source>
        <strain evidence="2">GZMU011</strain>
    </source>
</reference>
<evidence type="ECO:0000313" key="3">
    <source>
        <dbReference type="Proteomes" id="UP001552299"/>
    </source>
</evidence>
<organism evidence="2 3">
    <name type="scientific">Dendrobium thyrsiflorum</name>
    <name type="common">Pinecone-like raceme dendrobium</name>
    <name type="synonym">Orchid</name>
    <dbReference type="NCBI Taxonomy" id="117978"/>
    <lineage>
        <taxon>Eukaryota</taxon>
        <taxon>Viridiplantae</taxon>
        <taxon>Streptophyta</taxon>
        <taxon>Embryophyta</taxon>
        <taxon>Tracheophyta</taxon>
        <taxon>Spermatophyta</taxon>
        <taxon>Magnoliopsida</taxon>
        <taxon>Liliopsida</taxon>
        <taxon>Asparagales</taxon>
        <taxon>Orchidaceae</taxon>
        <taxon>Epidendroideae</taxon>
        <taxon>Malaxideae</taxon>
        <taxon>Dendrobiinae</taxon>
        <taxon>Dendrobium</taxon>
    </lineage>
</organism>
<feature type="compositionally biased region" description="Basic and acidic residues" evidence="1">
    <location>
        <begin position="276"/>
        <end position="291"/>
    </location>
</feature>
<protein>
    <submittedName>
        <fullName evidence="2">Uncharacterized protein</fullName>
    </submittedName>
</protein>
<evidence type="ECO:0000256" key="1">
    <source>
        <dbReference type="SAM" id="MobiDB-lite"/>
    </source>
</evidence>
<accession>A0ABD0U8I5</accession>